<proteinExistence type="predicted"/>
<feature type="region of interest" description="Disordered" evidence="1">
    <location>
        <begin position="54"/>
        <end position="80"/>
    </location>
</feature>
<gene>
    <name evidence="3" type="primary">LOC113213704</name>
</gene>
<feature type="compositionally biased region" description="Low complexity" evidence="1">
    <location>
        <begin position="313"/>
        <end position="326"/>
    </location>
</feature>
<sequence length="431" mass="46338">MTSATTRSTAEELWTCLAGEDADEAVFSVLNLDHDRFLTDLALHPGVVVAGEAGAGGDGDAARERVGSAPGPGAARGRAEHRKARARLRAADDVKMGGCCQLLRANIQGLRRYRGAGCEGRAGLPAEQWAARVLQSAWRAHVFRHVFLHLRVVVAHLSASSARAALQSVNPREALLADAASDIVVRFRLAADTNTPLPVVVYKVFTRRPVVDVCRGCCGRLVLCSSAARAAAGEALGVVRVATAPAGGAPRPCCRPRSVCCLLFSSYKRVENNPWRPCRVGLFDPERCPARGTGLARIRGRSRAQVQRGGVVRTSPPARSRPAAAATKRKLSPQEKERMSKLSLLRRLYGYERAEETPCPPPPPSLSSRAPPVTPEDDAILPPSARDGRPRHHLIREVTDDPVEAPMPRGRCLAPSSSDSYYDSLLAAWGM</sequence>
<feature type="region of interest" description="Disordered" evidence="1">
    <location>
        <begin position="297"/>
        <end position="339"/>
    </location>
</feature>
<dbReference type="OrthoDB" id="6726189at2759"/>
<feature type="compositionally biased region" description="Low complexity" evidence="1">
    <location>
        <begin position="67"/>
        <end position="76"/>
    </location>
</feature>
<dbReference type="PANTHER" id="PTHR33504:SF2">
    <property type="entry name" value="PROTEIN MFI"/>
    <property type="match status" value="1"/>
</dbReference>
<feature type="region of interest" description="Disordered" evidence="1">
    <location>
        <begin position="354"/>
        <end position="417"/>
    </location>
</feature>
<dbReference type="RefSeq" id="XP_026288625.2">
    <property type="nucleotide sequence ID" value="XM_026432840.2"/>
</dbReference>
<dbReference type="KEGG" id="foc:113213704"/>
<protein>
    <submittedName>
        <fullName evidence="3">Uncharacterized protein LOC113213704</fullName>
    </submittedName>
</protein>
<dbReference type="Proteomes" id="UP000504606">
    <property type="component" value="Unplaced"/>
</dbReference>
<reference evidence="3" key="1">
    <citation type="submission" date="2025-08" db="UniProtKB">
        <authorList>
            <consortium name="RefSeq"/>
        </authorList>
    </citation>
    <scope>IDENTIFICATION</scope>
    <source>
        <tissue evidence="3">Whole organism</tissue>
    </source>
</reference>
<name>A0A6J1TAC1_FRAOC</name>
<dbReference type="PANTHER" id="PTHR33504">
    <property type="entry name" value="NADH DEHYDROGENASE (UBIQUINONE) 1 BETA SUBCOMPLEX, 4"/>
    <property type="match status" value="1"/>
</dbReference>
<accession>A0A6J1TAC1</accession>
<dbReference type="GeneID" id="113213704"/>
<evidence type="ECO:0000313" key="3">
    <source>
        <dbReference type="RefSeq" id="XP_026288625.2"/>
    </source>
</evidence>
<organism evidence="2 3">
    <name type="scientific">Frankliniella occidentalis</name>
    <name type="common">Western flower thrips</name>
    <name type="synonym">Euthrips occidentalis</name>
    <dbReference type="NCBI Taxonomy" id="133901"/>
    <lineage>
        <taxon>Eukaryota</taxon>
        <taxon>Metazoa</taxon>
        <taxon>Ecdysozoa</taxon>
        <taxon>Arthropoda</taxon>
        <taxon>Hexapoda</taxon>
        <taxon>Insecta</taxon>
        <taxon>Pterygota</taxon>
        <taxon>Neoptera</taxon>
        <taxon>Paraneoptera</taxon>
        <taxon>Thysanoptera</taxon>
        <taxon>Terebrantia</taxon>
        <taxon>Thripoidea</taxon>
        <taxon>Thripidae</taxon>
        <taxon>Frankliniella</taxon>
    </lineage>
</organism>
<evidence type="ECO:0000256" key="1">
    <source>
        <dbReference type="SAM" id="MobiDB-lite"/>
    </source>
</evidence>
<dbReference type="AlphaFoldDB" id="A0A6J1TAC1"/>
<evidence type="ECO:0000313" key="2">
    <source>
        <dbReference type="Proteomes" id="UP000504606"/>
    </source>
</evidence>
<keyword evidence="2" id="KW-1185">Reference proteome</keyword>